<keyword evidence="3" id="KW-1185">Reference proteome</keyword>
<sequence length="116" mass="13036">MTTYRSLIFGLLILTGTFITVLSLQCYECTNCATISTTTSKSATECAQCAKHELYVESVGGIVSRKCYENKTCVPSDWNLDIKMRILCCDSQLCNSRLTNRPIWSTLAVLLFTLFR</sequence>
<keyword evidence="1" id="KW-0732">Signal</keyword>
<reference evidence="2" key="1">
    <citation type="submission" date="2019-07" db="EMBL/GenBank/DDBJ databases">
        <title>Annotation for the trematode Paragonimus miyazaki's.</title>
        <authorList>
            <person name="Choi Y.-J."/>
        </authorList>
    </citation>
    <scope>NUCLEOTIDE SEQUENCE</scope>
    <source>
        <strain evidence="2">Japan</strain>
    </source>
</reference>
<feature type="signal peptide" evidence="1">
    <location>
        <begin position="1"/>
        <end position="23"/>
    </location>
</feature>
<comment type="caution">
    <text evidence="2">The sequence shown here is derived from an EMBL/GenBank/DDBJ whole genome shotgun (WGS) entry which is preliminary data.</text>
</comment>
<protein>
    <submittedName>
        <fullName evidence="2">Uncharacterized protein</fullName>
    </submittedName>
</protein>
<evidence type="ECO:0000256" key="1">
    <source>
        <dbReference type="SAM" id="SignalP"/>
    </source>
</evidence>
<organism evidence="2 3">
    <name type="scientific">Paragonimus skrjabini miyazakii</name>
    <dbReference type="NCBI Taxonomy" id="59628"/>
    <lineage>
        <taxon>Eukaryota</taxon>
        <taxon>Metazoa</taxon>
        <taxon>Spiralia</taxon>
        <taxon>Lophotrochozoa</taxon>
        <taxon>Platyhelminthes</taxon>
        <taxon>Trematoda</taxon>
        <taxon>Digenea</taxon>
        <taxon>Plagiorchiida</taxon>
        <taxon>Troglotremata</taxon>
        <taxon>Troglotrematidae</taxon>
        <taxon>Paragonimus</taxon>
    </lineage>
</organism>
<dbReference type="InterPro" id="IPR045860">
    <property type="entry name" value="Snake_toxin-like_sf"/>
</dbReference>
<gene>
    <name evidence="2" type="ORF">EG68_06079</name>
</gene>
<evidence type="ECO:0000313" key="2">
    <source>
        <dbReference type="EMBL" id="KAF7256191.1"/>
    </source>
</evidence>
<dbReference type="EMBL" id="JTDE01003318">
    <property type="protein sequence ID" value="KAF7256191.1"/>
    <property type="molecule type" value="Genomic_DNA"/>
</dbReference>
<accession>A0A8S9YT29</accession>
<dbReference type="OrthoDB" id="6338087at2759"/>
<proteinExistence type="predicted"/>
<feature type="chain" id="PRO_5035869830" evidence="1">
    <location>
        <begin position="24"/>
        <end position="116"/>
    </location>
</feature>
<name>A0A8S9YT29_9TREM</name>
<dbReference type="SUPFAM" id="SSF57302">
    <property type="entry name" value="Snake toxin-like"/>
    <property type="match status" value="1"/>
</dbReference>
<dbReference type="Proteomes" id="UP000822476">
    <property type="component" value="Unassembled WGS sequence"/>
</dbReference>
<dbReference type="AlphaFoldDB" id="A0A8S9YT29"/>
<evidence type="ECO:0000313" key="3">
    <source>
        <dbReference type="Proteomes" id="UP000822476"/>
    </source>
</evidence>